<reference evidence="4" key="3">
    <citation type="submission" date="2015-04" db="UniProtKB">
        <authorList>
            <consortium name="EnsemblPlants"/>
        </authorList>
    </citation>
    <scope>IDENTIFICATION</scope>
    <source>
        <strain evidence="4">cv. Jemalong A17</strain>
    </source>
</reference>
<protein>
    <submittedName>
        <fullName evidence="2">Transmembrane protein, putative</fullName>
    </submittedName>
</protein>
<reference evidence="6" key="4">
    <citation type="journal article" date="2018" name="Nat. Plants">
        <title>Whole-genome landscape of Medicago truncatula symbiotic genes.</title>
        <authorList>
            <person name="Pecrix Y."/>
            <person name="Staton S.E."/>
            <person name="Sallet E."/>
            <person name="Lelandais-Briere C."/>
            <person name="Moreau S."/>
            <person name="Carrere S."/>
            <person name="Blein T."/>
            <person name="Jardinaud M.F."/>
            <person name="Latrasse D."/>
            <person name="Zouine M."/>
            <person name="Zahm M."/>
            <person name="Kreplak J."/>
            <person name="Mayjonade B."/>
            <person name="Satge C."/>
            <person name="Perez M."/>
            <person name="Cauet S."/>
            <person name="Marande W."/>
            <person name="Chantry-Darmon C."/>
            <person name="Lopez-Roques C."/>
            <person name="Bouchez O."/>
            <person name="Berard A."/>
            <person name="Debelle F."/>
            <person name="Munos S."/>
            <person name="Bendahmane A."/>
            <person name="Berges H."/>
            <person name="Niebel A."/>
            <person name="Buitink J."/>
            <person name="Frugier F."/>
            <person name="Benhamed M."/>
            <person name="Crespi M."/>
            <person name="Gouzy J."/>
            <person name="Gamas P."/>
        </authorList>
    </citation>
    <scope>NUCLEOTIDE SEQUENCE [LARGE SCALE GENOMIC DNA]</scope>
    <source>
        <strain evidence="6">cv. Jemalong A17</strain>
    </source>
</reference>
<evidence type="ECO:0000256" key="1">
    <source>
        <dbReference type="SAM" id="Phobius"/>
    </source>
</evidence>
<feature type="transmembrane region" description="Helical" evidence="1">
    <location>
        <begin position="6"/>
        <end position="25"/>
    </location>
</feature>
<reference evidence="2 5" key="2">
    <citation type="journal article" date="2014" name="BMC Genomics">
        <title>An improved genome release (version Mt4.0) for the model legume Medicago truncatula.</title>
        <authorList>
            <person name="Tang H."/>
            <person name="Krishnakumar V."/>
            <person name="Bidwell S."/>
            <person name="Rosen B."/>
            <person name="Chan A."/>
            <person name="Zhou S."/>
            <person name="Gentzbittel L."/>
            <person name="Childs K.L."/>
            <person name="Yandell M."/>
            <person name="Gundlach H."/>
            <person name="Mayer K.F."/>
            <person name="Schwartz D.C."/>
            <person name="Town C.D."/>
        </authorList>
    </citation>
    <scope>GENOME REANNOTATION</scope>
    <source>
        <strain evidence="2">A17</strain>
        <strain evidence="4 5">cv. Jemalong A17</strain>
    </source>
</reference>
<gene>
    <name evidence="2" type="ordered locus">MTR_4g082817</name>
    <name evidence="3" type="ORF">MtrunA17_Chr4g0042921</name>
</gene>
<keyword evidence="5" id="KW-1185">Reference proteome</keyword>
<accession>A0A072UP66</accession>
<dbReference type="Proteomes" id="UP000002051">
    <property type="component" value="Chromosome 4"/>
</dbReference>
<dbReference type="AlphaFoldDB" id="A0A072UP66"/>
<keyword evidence="1" id="KW-0472">Membrane</keyword>
<evidence type="ECO:0000313" key="3">
    <source>
        <dbReference type="EMBL" id="RHN62023.1"/>
    </source>
</evidence>
<dbReference type="Gramene" id="rna24548">
    <property type="protein sequence ID" value="RHN62023.1"/>
    <property type="gene ID" value="gene24548"/>
</dbReference>
<dbReference type="EnsemblPlants" id="KEH30813">
    <property type="protein sequence ID" value="KEH30813"/>
    <property type="gene ID" value="MTR_4g082817"/>
</dbReference>
<evidence type="ECO:0000313" key="6">
    <source>
        <dbReference type="Proteomes" id="UP000265566"/>
    </source>
</evidence>
<reference evidence="3" key="5">
    <citation type="journal article" date="2018" name="Nat. Plants">
        <title>Whole-genome landscape of Medicago truncatula symbiotic genes.</title>
        <authorList>
            <person name="Pecrix Y."/>
            <person name="Gamas P."/>
            <person name="Carrere S."/>
        </authorList>
    </citation>
    <scope>NUCLEOTIDE SEQUENCE</scope>
    <source>
        <tissue evidence="3">Leaves</tissue>
    </source>
</reference>
<dbReference type="EMBL" id="PSQE01000004">
    <property type="protein sequence ID" value="RHN62023.1"/>
    <property type="molecule type" value="Genomic_DNA"/>
</dbReference>
<reference evidence="2 5" key="1">
    <citation type="journal article" date="2011" name="Nature">
        <title>The Medicago genome provides insight into the evolution of rhizobial symbioses.</title>
        <authorList>
            <person name="Young N.D."/>
            <person name="Debelle F."/>
            <person name="Oldroyd G.E."/>
            <person name="Geurts R."/>
            <person name="Cannon S.B."/>
            <person name="Udvardi M.K."/>
            <person name="Benedito V.A."/>
            <person name="Mayer K.F."/>
            <person name="Gouzy J."/>
            <person name="Schoof H."/>
            <person name="Van de Peer Y."/>
            <person name="Proost S."/>
            <person name="Cook D.R."/>
            <person name="Meyers B.C."/>
            <person name="Spannagl M."/>
            <person name="Cheung F."/>
            <person name="De Mita S."/>
            <person name="Krishnakumar V."/>
            <person name="Gundlach H."/>
            <person name="Zhou S."/>
            <person name="Mudge J."/>
            <person name="Bharti A.K."/>
            <person name="Murray J.D."/>
            <person name="Naoumkina M.A."/>
            <person name="Rosen B."/>
            <person name="Silverstein K.A."/>
            <person name="Tang H."/>
            <person name="Rombauts S."/>
            <person name="Zhao P.X."/>
            <person name="Zhou P."/>
            <person name="Barbe V."/>
            <person name="Bardou P."/>
            <person name="Bechner M."/>
            <person name="Bellec A."/>
            <person name="Berger A."/>
            <person name="Berges H."/>
            <person name="Bidwell S."/>
            <person name="Bisseling T."/>
            <person name="Choisne N."/>
            <person name="Couloux A."/>
            <person name="Denny R."/>
            <person name="Deshpande S."/>
            <person name="Dai X."/>
            <person name="Doyle J.J."/>
            <person name="Dudez A.M."/>
            <person name="Farmer A.D."/>
            <person name="Fouteau S."/>
            <person name="Franken C."/>
            <person name="Gibelin C."/>
            <person name="Gish J."/>
            <person name="Goldstein S."/>
            <person name="Gonzalez A.J."/>
            <person name="Green P.J."/>
            <person name="Hallab A."/>
            <person name="Hartog M."/>
            <person name="Hua A."/>
            <person name="Humphray S.J."/>
            <person name="Jeong D.H."/>
            <person name="Jing Y."/>
            <person name="Jocker A."/>
            <person name="Kenton S.M."/>
            <person name="Kim D.J."/>
            <person name="Klee K."/>
            <person name="Lai H."/>
            <person name="Lang C."/>
            <person name="Lin S."/>
            <person name="Macmil S.L."/>
            <person name="Magdelenat G."/>
            <person name="Matthews L."/>
            <person name="McCorrison J."/>
            <person name="Monaghan E.L."/>
            <person name="Mun J.H."/>
            <person name="Najar F.Z."/>
            <person name="Nicholson C."/>
            <person name="Noirot C."/>
            <person name="O'Bleness M."/>
            <person name="Paule C.R."/>
            <person name="Poulain J."/>
            <person name="Prion F."/>
            <person name="Qin B."/>
            <person name="Qu C."/>
            <person name="Retzel E.F."/>
            <person name="Riddle C."/>
            <person name="Sallet E."/>
            <person name="Samain S."/>
            <person name="Samson N."/>
            <person name="Sanders I."/>
            <person name="Saurat O."/>
            <person name="Scarpelli C."/>
            <person name="Schiex T."/>
            <person name="Segurens B."/>
            <person name="Severin A.J."/>
            <person name="Sherrier D.J."/>
            <person name="Shi R."/>
            <person name="Sims S."/>
            <person name="Singer S.R."/>
            <person name="Sinharoy S."/>
            <person name="Sterck L."/>
            <person name="Viollet A."/>
            <person name="Wang B.B."/>
            <person name="Wang K."/>
            <person name="Wang M."/>
            <person name="Wang X."/>
            <person name="Warfsmann J."/>
            <person name="Weissenbach J."/>
            <person name="White D.D."/>
            <person name="White J.D."/>
            <person name="Wiley G.B."/>
            <person name="Wincker P."/>
            <person name="Xing Y."/>
            <person name="Yang L."/>
            <person name="Yao Z."/>
            <person name="Ying F."/>
            <person name="Zhai J."/>
            <person name="Zhou L."/>
            <person name="Zuber A."/>
            <person name="Denarie J."/>
            <person name="Dixon R.A."/>
            <person name="May G.D."/>
            <person name="Schwartz D.C."/>
            <person name="Rogers J."/>
            <person name="Quetier F."/>
            <person name="Town C.D."/>
            <person name="Roe B.A."/>
        </authorList>
    </citation>
    <scope>NUCLEOTIDE SEQUENCE [LARGE SCALE GENOMIC DNA]</scope>
    <source>
        <strain evidence="2">A17</strain>
        <strain evidence="4 5">cv. Jemalong A17</strain>
    </source>
</reference>
<proteinExistence type="predicted"/>
<dbReference type="Proteomes" id="UP000265566">
    <property type="component" value="Chromosome 4"/>
</dbReference>
<evidence type="ECO:0000313" key="4">
    <source>
        <dbReference type="EnsemblPlants" id="KEH30813"/>
    </source>
</evidence>
<keyword evidence="1" id="KW-1133">Transmembrane helix</keyword>
<dbReference type="EMBL" id="CM001220">
    <property type="protein sequence ID" value="KEH30813.1"/>
    <property type="molecule type" value="Genomic_DNA"/>
</dbReference>
<name>A0A072UP66_MEDTR</name>
<organism evidence="2 5">
    <name type="scientific">Medicago truncatula</name>
    <name type="common">Barrel medic</name>
    <name type="synonym">Medicago tribuloides</name>
    <dbReference type="NCBI Taxonomy" id="3880"/>
    <lineage>
        <taxon>Eukaryota</taxon>
        <taxon>Viridiplantae</taxon>
        <taxon>Streptophyta</taxon>
        <taxon>Embryophyta</taxon>
        <taxon>Tracheophyta</taxon>
        <taxon>Spermatophyta</taxon>
        <taxon>Magnoliopsida</taxon>
        <taxon>eudicotyledons</taxon>
        <taxon>Gunneridae</taxon>
        <taxon>Pentapetalae</taxon>
        <taxon>rosids</taxon>
        <taxon>fabids</taxon>
        <taxon>Fabales</taxon>
        <taxon>Fabaceae</taxon>
        <taxon>Papilionoideae</taxon>
        <taxon>50 kb inversion clade</taxon>
        <taxon>NPAAA clade</taxon>
        <taxon>Hologalegina</taxon>
        <taxon>IRL clade</taxon>
        <taxon>Trifolieae</taxon>
        <taxon>Medicago</taxon>
    </lineage>
</organism>
<dbReference type="HOGENOM" id="CLU_2362898_0_0_1"/>
<evidence type="ECO:0000313" key="5">
    <source>
        <dbReference type="Proteomes" id="UP000002051"/>
    </source>
</evidence>
<keyword evidence="1 2" id="KW-0812">Transmembrane</keyword>
<sequence length="96" mass="10795">MDRLVPILLLFFGCCNCCFMFLLLLDGSRFFVGFYAWWRGAACSLVDSSGCWLWVVVPGPVLVACGEAERCLWRGRDILVASHMYMSASLPDFLVC</sequence>
<evidence type="ECO:0000313" key="2">
    <source>
        <dbReference type="EMBL" id="KEH30813.1"/>
    </source>
</evidence>